<comment type="subunit">
    <text evidence="6">Component of the lipopolysaccharide transport and assembly complex. Interacts with LptA and the LptBFG transporter complex.</text>
</comment>
<dbReference type="AlphaFoldDB" id="A0A2G1VJ74"/>
<comment type="caution">
    <text evidence="7">The sequence shown here is derived from an EMBL/GenBank/DDBJ whole genome shotgun (WGS) entry which is preliminary data.</text>
</comment>
<comment type="function">
    <text evidence="6">Involved in the assembly of lipopolysaccharide (LPS). Required for the translocation of LPS from the inner membrane to the outer membrane. Facilitates the transfer of LPS from the inner membrane to the periplasmic protein LptA. Could be a docking site for LptA.</text>
</comment>
<evidence type="ECO:0000256" key="3">
    <source>
        <dbReference type="ARBA" id="ARBA00022692"/>
    </source>
</evidence>
<organism evidence="7 8">
    <name type="scientific">Marinobacter guineae</name>
    <dbReference type="NCBI Taxonomy" id="432303"/>
    <lineage>
        <taxon>Bacteria</taxon>
        <taxon>Pseudomonadati</taxon>
        <taxon>Pseudomonadota</taxon>
        <taxon>Gammaproteobacteria</taxon>
        <taxon>Pseudomonadales</taxon>
        <taxon>Marinobacteraceae</taxon>
        <taxon>Marinobacter</taxon>
    </lineage>
</organism>
<proteinExistence type="inferred from homology"/>
<dbReference type="EMBL" id="NTFI01000001">
    <property type="protein sequence ID" value="PHQ26831.1"/>
    <property type="molecule type" value="Genomic_DNA"/>
</dbReference>
<keyword evidence="5 6" id="KW-0472">Membrane</keyword>
<dbReference type="Pfam" id="PF06835">
    <property type="entry name" value="LptC"/>
    <property type="match status" value="1"/>
</dbReference>
<dbReference type="Gene3D" id="2.60.450.10">
    <property type="entry name" value="Lipopolysaccharide (LPS) transport protein A like domain"/>
    <property type="match status" value="1"/>
</dbReference>
<keyword evidence="3 6" id="KW-0812">Transmembrane</keyword>
<evidence type="ECO:0000313" key="8">
    <source>
        <dbReference type="Proteomes" id="UP000229044"/>
    </source>
</evidence>
<dbReference type="NCBIfam" id="TIGR04409">
    <property type="entry name" value="LptC_YrbK"/>
    <property type="match status" value="1"/>
</dbReference>
<dbReference type="InterPro" id="IPR052363">
    <property type="entry name" value="LPS_export_LptC"/>
</dbReference>
<dbReference type="GO" id="GO:0015221">
    <property type="term" value="F:lipopolysaccharide transmembrane transporter activity"/>
    <property type="evidence" value="ECO:0007669"/>
    <property type="project" value="InterPro"/>
</dbReference>
<dbReference type="Proteomes" id="UP000229044">
    <property type="component" value="Unassembled WGS sequence"/>
</dbReference>
<comment type="similarity">
    <text evidence="6">Belongs to the LptC family.</text>
</comment>
<protein>
    <recommendedName>
        <fullName evidence="6">Lipopolysaccharide export system protein LptC</fullName>
    </recommendedName>
</protein>
<name>A0A2G1VJ74_9GAMM</name>
<dbReference type="GO" id="GO:0017089">
    <property type="term" value="F:glycolipid transfer activity"/>
    <property type="evidence" value="ECO:0007669"/>
    <property type="project" value="TreeGrafter"/>
</dbReference>
<dbReference type="GO" id="GO:0030288">
    <property type="term" value="C:outer membrane-bounded periplasmic space"/>
    <property type="evidence" value="ECO:0007669"/>
    <property type="project" value="TreeGrafter"/>
</dbReference>
<evidence type="ECO:0000256" key="6">
    <source>
        <dbReference type="HAMAP-Rule" id="MF_01915"/>
    </source>
</evidence>
<keyword evidence="1 6" id="KW-1003">Cell membrane</keyword>
<keyword evidence="8" id="KW-1185">Reference proteome</keyword>
<evidence type="ECO:0000256" key="4">
    <source>
        <dbReference type="ARBA" id="ARBA00022989"/>
    </source>
</evidence>
<dbReference type="InterPro" id="IPR026265">
    <property type="entry name" value="LptC"/>
</dbReference>
<keyword evidence="4 6" id="KW-1133">Transmembrane helix</keyword>
<dbReference type="OrthoDB" id="6194582at2"/>
<gene>
    <name evidence="6 7" type="primary">lptC</name>
    <name evidence="7" type="ORF">CLH62_04390</name>
</gene>
<keyword evidence="2 6" id="KW-0997">Cell inner membrane</keyword>
<dbReference type="HAMAP" id="MF_01915">
    <property type="entry name" value="LPS_assembly_LptC"/>
    <property type="match status" value="1"/>
</dbReference>
<evidence type="ECO:0000313" key="7">
    <source>
        <dbReference type="EMBL" id="PHQ26831.1"/>
    </source>
</evidence>
<evidence type="ECO:0000256" key="2">
    <source>
        <dbReference type="ARBA" id="ARBA00022519"/>
    </source>
</evidence>
<dbReference type="GO" id="GO:0005886">
    <property type="term" value="C:plasma membrane"/>
    <property type="evidence" value="ECO:0007669"/>
    <property type="project" value="UniProtKB-SubCell"/>
</dbReference>
<accession>A0A2G1VJ74</accession>
<evidence type="ECO:0000256" key="1">
    <source>
        <dbReference type="ARBA" id="ARBA00022475"/>
    </source>
</evidence>
<sequence>MNWLPDRPLLRTLALAGTTVAAVFLLWRSDEPTVIDRQTADLRGDTEPDGFVINGDYTSFDEDGNLKVSFTSPRIEQFEENNLATMESPRAELYGDTGGADTLPWIVEAENGSLLQNENLLYLTGNVRILRSIGGRDTTLTTSSLTLDNDRGMAYTDAPVEIRDVTGITRATGMKAWIDERILELNSQVEGLYETGN</sequence>
<dbReference type="PANTHER" id="PTHR37481">
    <property type="entry name" value="LIPOPOLYSACCHARIDE EXPORT SYSTEM PROTEIN LPTC"/>
    <property type="match status" value="1"/>
</dbReference>
<evidence type="ECO:0000256" key="5">
    <source>
        <dbReference type="ARBA" id="ARBA00023136"/>
    </source>
</evidence>
<dbReference type="GO" id="GO:0043165">
    <property type="term" value="P:Gram-negative-bacterium-type cell outer membrane assembly"/>
    <property type="evidence" value="ECO:0007669"/>
    <property type="project" value="UniProtKB-UniRule"/>
</dbReference>
<dbReference type="PANTHER" id="PTHR37481:SF1">
    <property type="entry name" value="LIPOPOLYSACCHARIDE EXPORT SYSTEM PROTEIN LPTC"/>
    <property type="match status" value="1"/>
</dbReference>
<dbReference type="RefSeq" id="WP_099616906.1">
    <property type="nucleotide sequence ID" value="NZ_KZ319339.1"/>
</dbReference>
<dbReference type="InterPro" id="IPR010664">
    <property type="entry name" value="LipoPS_assembly_LptC-rel"/>
</dbReference>
<reference evidence="7 8" key="1">
    <citation type="submission" date="2017-09" db="EMBL/GenBank/DDBJ databases">
        <title>The draft genome sequences of Marinobacter guineae M3B.</title>
        <authorList>
            <person name="Cao J."/>
        </authorList>
    </citation>
    <scope>NUCLEOTIDE SEQUENCE [LARGE SCALE GENOMIC DNA]</scope>
    <source>
        <strain evidence="7 8">M3B</strain>
    </source>
</reference>
<comment type="subcellular location">
    <subcellularLocation>
        <location evidence="6">Cell inner membrane</location>
        <topology evidence="6">Single-pass membrane protein</topology>
    </subcellularLocation>
</comment>